<dbReference type="PANTHER" id="PTHR21666">
    <property type="entry name" value="PEPTIDASE-RELATED"/>
    <property type="match status" value="1"/>
</dbReference>
<dbReference type="CDD" id="cd12797">
    <property type="entry name" value="M23_peptidase"/>
    <property type="match status" value="1"/>
</dbReference>
<evidence type="ECO:0000256" key="1">
    <source>
        <dbReference type="SAM" id="MobiDB-lite"/>
    </source>
</evidence>
<feature type="transmembrane region" description="Helical" evidence="2">
    <location>
        <begin position="41"/>
        <end position="63"/>
    </location>
</feature>
<dbReference type="GO" id="GO:0004222">
    <property type="term" value="F:metalloendopeptidase activity"/>
    <property type="evidence" value="ECO:0007669"/>
    <property type="project" value="TreeGrafter"/>
</dbReference>
<dbReference type="Pfam" id="PF19353">
    <property type="entry name" value="DUF5930"/>
    <property type="match status" value="1"/>
</dbReference>
<dbReference type="InterPro" id="IPR016047">
    <property type="entry name" value="M23ase_b-sheet_dom"/>
</dbReference>
<evidence type="ECO:0000259" key="3">
    <source>
        <dbReference type="Pfam" id="PF01551"/>
    </source>
</evidence>
<reference evidence="5 6" key="1">
    <citation type="submission" date="2017-08" db="EMBL/GenBank/DDBJ databases">
        <title>Infants hospitalized years apart are colonized by the same room-sourced microbial strains.</title>
        <authorList>
            <person name="Brooks B."/>
            <person name="Olm M.R."/>
            <person name="Firek B.A."/>
            <person name="Baker R."/>
            <person name="Thomas B.C."/>
            <person name="Morowitz M.J."/>
            <person name="Banfield J.F."/>
        </authorList>
    </citation>
    <scope>NUCLEOTIDE SEQUENCE [LARGE SCALE GENOMIC DNA]</scope>
    <source>
        <strain evidence="5">S2_003_000_R2_11</strain>
    </source>
</reference>
<dbReference type="SUPFAM" id="SSF51261">
    <property type="entry name" value="Duplicated hybrid motif"/>
    <property type="match status" value="1"/>
</dbReference>
<gene>
    <name evidence="5" type="ORF">DI533_01435</name>
</gene>
<feature type="domain" description="M23ase beta-sheet core" evidence="3">
    <location>
        <begin position="343"/>
        <end position="437"/>
    </location>
</feature>
<name>A0A2W5SHX6_CERSP</name>
<comment type="caution">
    <text evidence="5">The sequence shown here is derived from an EMBL/GenBank/DDBJ whole genome shotgun (WGS) entry which is preliminary data.</text>
</comment>
<evidence type="ECO:0000313" key="5">
    <source>
        <dbReference type="EMBL" id="PZQ99374.1"/>
    </source>
</evidence>
<dbReference type="InterPro" id="IPR045974">
    <property type="entry name" value="DUF5930"/>
</dbReference>
<evidence type="ECO:0000313" key="6">
    <source>
        <dbReference type="Proteomes" id="UP000248975"/>
    </source>
</evidence>
<keyword evidence="2" id="KW-1133">Transmembrane helix</keyword>
<organism evidence="5 6">
    <name type="scientific">Cereibacter sphaeroides</name>
    <name type="common">Rhodobacter sphaeroides</name>
    <dbReference type="NCBI Taxonomy" id="1063"/>
    <lineage>
        <taxon>Bacteria</taxon>
        <taxon>Pseudomonadati</taxon>
        <taxon>Pseudomonadota</taxon>
        <taxon>Alphaproteobacteria</taxon>
        <taxon>Rhodobacterales</taxon>
        <taxon>Paracoccaceae</taxon>
        <taxon>Cereibacter</taxon>
    </lineage>
</organism>
<dbReference type="Proteomes" id="UP000248975">
    <property type="component" value="Unassembled WGS sequence"/>
</dbReference>
<dbReference type="FunFam" id="2.70.70.10:FF:000006">
    <property type="entry name" value="M23 family peptidase"/>
    <property type="match status" value="1"/>
</dbReference>
<evidence type="ECO:0000256" key="2">
    <source>
        <dbReference type="SAM" id="Phobius"/>
    </source>
</evidence>
<feature type="domain" description="DUF5930" evidence="4">
    <location>
        <begin position="1"/>
        <end position="325"/>
    </location>
</feature>
<protein>
    <submittedName>
        <fullName evidence="5">Peptidase M23</fullName>
    </submittedName>
</protein>
<dbReference type="Pfam" id="PF01551">
    <property type="entry name" value="Peptidase_M23"/>
    <property type="match status" value="1"/>
</dbReference>
<dbReference type="AlphaFoldDB" id="A0A2W5SHX6"/>
<dbReference type="PANTHER" id="PTHR21666:SF270">
    <property type="entry name" value="MUREIN HYDROLASE ACTIVATOR ENVC"/>
    <property type="match status" value="1"/>
</dbReference>
<dbReference type="InterPro" id="IPR050570">
    <property type="entry name" value="Cell_wall_metabolism_enzyme"/>
</dbReference>
<dbReference type="EMBL" id="QFQS01000001">
    <property type="protein sequence ID" value="PZQ99374.1"/>
    <property type="molecule type" value="Genomic_DNA"/>
</dbReference>
<dbReference type="Gene3D" id="2.70.70.10">
    <property type="entry name" value="Glucose Permease (Domain IIA)"/>
    <property type="match status" value="1"/>
</dbReference>
<dbReference type="InterPro" id="IPR011055">
    <property type="entry name" value="Dup_hybrid_motif"/>
</dbReference>
<proteinExistence type="predicted"/>
<sequence>MTGHILFRLNATLERLLPEQRLFLKSDTETRFIRLSSGTQAIATLGGGMLVAWTIIASAILMMDSLGAGSAREQAQRAGVVYEARLNTLSQDRDIRAEEAVRAQQRFNLALAQVSQMQSALLASEDRRKELETGIEVIQKTLRRTIAERDDARATSDKMTLALAEQTGSANTDQGHVRDVEATLQVLTAALGETAQERDTMFAEASAARDEAAESALDLRLMEERNDEIFDQLEDAVSVSMEPLDKMFKSAGLSPEKVLDQVRRGYSGQGGPIGQMTISTKSPGGAPTVEEKRAQNVLEGLDRMNLYRIAASKVPFAMPVKTAVRYTSPFGGRNDPFGRGRRQHEGQDLAGSYAAPIYATADGVVIYAGPQSGYGLLVKIQHDFGIETRYAHMSRVRVNVGDRVSRGDRIGDMGSTGRSTGNHLHYEVRVNGNATNPMTYIKAARDVF</sequence>
<evidence type="ECO:0000259" key="4">
    <source>
        <dbReference type="Pfam" id="PF19353"/>
    </source>
</evidence>
<keyword evidence="2" id="KW-0472">Membrane</keyword>
<keyword evidence="2" id="KW-0812">Transmembrane</keyword>
<feature type="region of interest" description="Disordered" evidence="1">
    <location>
        <begin position="269"/>
        <end position="288"/>
    </location>
</feature>
<accession>A0A2W5SHX6</accession>